<keyword evidence="3" id="KW-0274">FAD</keyword>
<dbReference type="InterPro" id="IPR000960">
    <property type="entry name" value="Flavin_mOase"/>
</dbReference>
<dbReference type="Gene3D" id="3.50.50.60">
    <property type="entry name" value="FAD/NAD(P)-binding domain"/>
    <property type="match status" value="1"/>
</dbReference>
<dbReference type="InterPro" id="IPR050346">
    <property type="entry name" value="FMO-like"/>
</dbReference>
<dbReference type="OrthoDB" id="66881at2759"/>
<dbReference type="GO" id="GO:0050661">
    <property type="term" value="F:NADP binding"/>
    <property type="evidence" value="ECO:0007669"/>
    <property type="project" value="InterPro"/>
</dbReference>
<dbReference type="GO" id="GO:0050660">
    <property type="term" value="F:flavin adenine dinucleotide binding"/>
    <property type="evidence" value="ECO:0007669"/>
    <property type="project" value="InterPro"/>
</dbReference>
<name>K1WC43_MARBU</name>
<dbReference type="GeneID" id="18762651"/>
<keyword evidence="2" id="KW-0285">Flavoprotein</keyword>
<gene>
    <name evidence="6" type="ORF">MBM_06716</name>
</gene>
<sequence>MKRSQKVAVIGAGPSGLAALKNLKEEGFDVTVIERRADVGGVWAFSDDAGITSTLPATISNVSKFGNSFTDFPIPDDFPVHPTAAQTCDYIKSYASHFDLHRHVQLNTSVQWIKRSADDANWQVCTITSGKEEITDFYRVVIATGLSTVASIPKFENADAFKGKILHVQAFKEPSDFKDMDVLVLGIGNSAADTSTQLIGHAKSIYLSHRAGVKILPRKIRNKPLDFVITRQKNVVKFALDRYIPALSRWLFDLTIEKYSRQSFKLDPAWRLSPAPSLAKHQPLITDNLVSSLWAKDIISVHGLRRFIGDGEVELTDGTALHVDAVILCTGYEPDFSIMPEFSPLDTSKRAGIYKAPLARLYQNIFPPQYADSLAYLNYFALTDGVMKVSDLATMALAQIWKGSYQLPPRDKMNAEIDRHHEWVRALGQGDSVYTGLVRPGPWYAFLDSAAGTGVDEHLGYGLNGWRFWWRERHLCNLMMRGVMTPFMYRFFEGRRKRWGGARKAIVHANEWAKAYAA</sequence>
<accession>K1WC43</accession>
<keyword evidence="7" id="KW-1185">Reference proteome</keyword>
<dbReference type="InParanoid" id="K1WC43"/>
<proteinExistence type="inferred from homology"/>
<dbReference type="AlphaFoldDB" id="K1WC43"/>
<dbReference type="Proteomes" id="UP000006753">
    <property type="component" value="Unassembled WGS sequence"/>
</dbReference>
<evidence type="ECO:0000256" key="3">
    <source>
        <dbReference type="ARBA" id="ARBA00022827"/>
    </source>
</evidence>
<dbReference type="GO" id="GO:0004499">
    <property type="term" value="F:N,N-dimethylaniline monooxygenase activity"/>
    <property type="evidence" value="ECO:0007669"/>
    <property type="project" value="InterPro"/>
</dbReference>
<comment type="similarity">
    <text evidence="1">Belongs to the FMO family.</text>
</comment>
<protein>
    <submittedName>
        <fullName evidence="6">Dimethylaniline monooxygenase 2</fullName>
    </submittedName>
</protein>
<dbReference type="PIRSF" id="PIRSF000332">
    <property type="entry name" value="FMO"/>
    <property type="match status" value="1"/>
</dbReference>
<dbReference type="KEGG" id="mbe:MBM_06716"/>
<dbReference type="InterPro" id="IPR036188">
    <property type="entry name" value="FAD/NAD-bd_sf"/>
</dbReference>
<evidence type="ECO:0000256" key="5">
    <source>
        <dbReference type="ARBA" id="ARBA00023002"/>
    </source>
</evidence>
<dbReference type="EMBL" id="JH921443">
    <property type="protein sequence ID" value="EKD14955.1"/>
    <property type="molecule type" value="Genomic_DNA"/>
</dbReference>
<dbReference type="OMA" id="LPCHYKS"/>
<dbReference type="PRINTS" id="PR00370">
    <property type="entry name" value="FMOXYGENASE"/>
</dbReference>
<evidence type="ECO:0000313" key="6">
    <source>
        <dbReference type="EMBL" id="EKD14955.1"/>
    </source>
</evidence>
<keyword evidence="5" id="KW-0560">Oxidoreductase</keyword>
<dbReference type="SUPFAM" id="SSF51905">
    <property type="entry name" value="FAD/NAD(P)-binding domain"/>
    <property type="match status" value="2"/>
</dbReference>
<dbReference type="InterPro" id="IPR020946">
    <property type="entry name" value="Flavin_mOase-like"/>
</dbReference>
<dbReference type="HOGENOM" id="CLU_006909_8_1_1"/>
<reference evidence="6 7" key="1">
    <citation type="journal article" date="2012" name="BMC Genomics">
        <title>Sequencing the genome of Marssonina brunnea reveals fungus-poplar co-evolution.</title>
        <authorList>
            <person name="Zhu S."/>
            <person name="Cao Y.-Z."/>
            <person name="Jiang C."/>
            <person name="Tan B.-Y."/>
            <person name="Wang Z."/>
            <person name="Feng S."/>
            <person name="Zhang L."/>
            <person name="Su X.-H."/>
            <person name="Brejova B."/>
            <person name="Vinar T."/>
            <person name="Xu M."/>
            <person name="Wang M.-X."/>
            <person name="Zhang S.-G."/>
            <person name="Huang M.-R."/>
            <person name="Wu R."/>
            <person name="Zhou Y."/>
        </authorList>
    </citation>
    <scope>NUCLEOTIDE SEQUENCE [LARGE SCALE GENOMIC DNA]</scope>
    <source>
        <strain evidence="6 7">MB_m1</strain>
    </source>
</reference>
<dbReference type="eggNOG" id="KOG1399">
    <property type="taxonomic scope" value="Eukaryota"/>
</dbReference>
<evidence type="ECO:0000256" key="1">
    <source>
        <dbReference type="ARBA" id="ARBA00009183"/>
    </source>
</evidence>
<dbReference type="Pfam" id="PF00743">
    <property type="entry name" value="FMO-like"/>
    <property type="match status" value="1"/>
</dbReference>
<evidence type="ECO:0000256" key="4">
    <source>
        <dbReference type="ARBA" id="ARBA00022857"/>
    </source>
</evidence>
<keyword evidence="6" id="KW-0503">Monooxygenase</keyword>
<dbReference type="PANTHER" id="PTHR23023">
    <property type="entry name" value="DIMETHYLANILINE MONOOXYGENASE"/>
    <property type="match status" value="1"/>
</dbReference>
<evidence type="ECO:0000256" key="2">
    <source>
        <dbReference type="ARBA" id="ARBA00022630"/>
    </source>
</evidence>
<organism evidence="6 7">
    <name type="scientific">Marssonina brunnea f. sp. multigermtubi (strain MB_m1)</name>
    <name type="common">Marssonina leaf spot fungus</name>
    <dbReference type="NCBI Taxonomy" id="1072389"/>
    <lineage>
        <taxon>Eukaryota</taxon>
        <taxon>Fungi</taxon>
        <taxon>Dikarya</taxon>
        <taxon>Ascomycota</taxon>
        <taxon>Pezizomycotina</taxon>
        <taxon>Leotiomycetes</taxon>
        <taxon>Helotiales</taxon>
        <taxon>Drepanopezizaceae</taxon>
        <taxon>Drepanopeziza</taxon>
    </lineage>
</organism>
<evidence type="ECO:0000313" key="7">
    <source>
        <dbReference type="Proteomes" id="UP000006753"/>
    </source>
</evidence>
<keyword evidence="4" id="KW-0521">NADP</keyword>